<dbReference type="EMBL" id="MVGT01004346">
    <property type="protein sequence ID" value="OVA00234.1"/>
    <property type="molecule type" value="Genomic_DNA"/>
</dbReference>
<organism evidence="1 2">
    <name type="scientific">Macleaya cordata</name>
    <name type="common">Five-seeded plume-poppy</name>
    <name type="synonym">Bocconia cordata</name>
    <dbReference type="NCBI Taxonomy" id="56857"/>
    <lineage>
        <taxon>Eukaryota</taxon>
        <taxon>Viridiplantae</taxon>
        <taxon>Streptophyta</taxon>
        <taxon>Embryophyta</taxon>
        <taxon>Tracheophyta</taxon>
        <taxon>Spermatophyta</taxon>
        <taxon>Magnoliopsida</taxon>
        <taxon>Ranunculales</taxon>
        <taxon>Papaveraceae</taxon>
        <taxon>Papaveroideae</taxon>
        <taxon>Macleaya</taxon>
    </lineage>
</organism>
<protein>
    <submittedName>
        <fullName evidence="1">Uncharacterized protein</fullName>
    </submittedName>
</protein>
<comment type="caution">
    <text evidence="1">The sequence shown here is derived from an EMBL/GenBank/DDBJ whole genome shotgun (WGS) entry which is preliminary data.</text>
</comment>
<accession>A0A200PPT6</accession>
<dbReference type="OMA" id="CWTENAT"/>
<dbReference type="OrthoDB" id="1742140at2759"/>
<proteinExistence type="predicted"/>
<sequence length="126" mass="14736">MFYFLMKLKSVKAGLIRWNKQRFSNITDQVAEARKTMETLQKELQSNLFNSDIAQRERAAVHHYASISKAEDSRLKQISRVKWIDLDDNNTAFFHCSIKERKARNYILKLHSMADSVLTKEEDIAA</sequence>
<dbReference type="InParanoid" id="A0A200PPT6"/>
<evidence type="ECO:0000313" key="1">
    <source>
        <dbReference type="EMBL" id="OVA00234.1"/>
    </source>
</evidence>
<keyword evidence="2" id="KW-1185">Reference proteome</keyword>
<dbReference type="Proteomes" id="UP000195402">
    <property type="component" value="Unassembled WGS sequence"/>
</dbReference>
<dbReference type="AlphaFoldDB" id="A0A200PPT6"/>
<reference evidence="1 2" key="1">
    <citation type="journal article" date="2017" name="Mol. Plant">
        <title>The Genome of Medicinal Plant Macleaya cordata Provides New Insights into Benzylisoquinoline Alkaloids Metabolism.</title>
        <authorList>
            <person name="Liu X."/>
            <person name="Liu Y."/>
            <person name="Huang P."/>
            <person name="Ma Y."/>
            <person name="Qing Z."/>
            <person name="Tang Q."/>
            <person name="Cao H."/>
            <person name="Cheng P."/>
            <person name="Zheng Y."/>
            <person name="Yuan Z."/>
            <person name="Zhou Y."/>
            <person name="Liu J."/>
            <person name="Tang Z."/>
            <person name="Zhuo Y."/>
            <person name="Zhang Y."/>
            <person name="Yu L."/>
            <person name="Huang J."/>
            <person name="Yang P."/>
            <person name="Peng Q."/>
            <person name="Zhang J."/>
            <person name="Jiang W."/>
            <person name="Zhang Z."/>
            <person name="Lin K."/>
            <person name="Ro D.K."/>
            <person name="Chen X."/>
            <person name="Xiong X."/>
            <person name="Shang Y."/>
            <person name="Huang S."/>
            <person name="Zeng J."/>
        </authorList>
    </citation>
    <scope>NUCLEOTIDE SEQUENCE [LARGE SCALE GENOMIC DNA]</scope>
    <source>
        <strain evidence="2">cv. BLH2017</strain>
        <tissue evidence="1">Root</tissue>
    </source>
</reference>
<name>A0A200PPT6_MACCD</name>
<evidence type="ECO:0000313" key="2">
    <source>
        <dbReference type="Proteomes" id="UP000195402"/>
    </source>
</evidence>
<gene>
    <name evidence="1" type="ORF">BVC80_23g38</name>
</gene>